<sequence length="118" mass="12810">MASKKDLGKIKKQKHSTSDVDPLSIGGVKPFDPIREETVGLEVVPLEDQEAPVANPLKKIGVLPKETLGDDPSVPIPPRPSSFSSSYVLTRDCSFFSNASLVVTRLLAWGCSRGFISW</sequence>
<gene>
    <name evidence="2" type="ORF">ILEXP_LOCUS12423</name>
</gene>
<dbReference type="Proteomes" id="UP001642360">
    <property type="component" value="Unassembled WGS sequence"/>
</dbReference>
<proteinExistence type="predicted"/>
<evidence type="ECO:0000313" key="2">
    <source>
        <dbReference type="EMBL" id="CAK9144661.1"/>
    </source>
</evidence>
<evidence type="ECO:0000313" key="3">
    <source>
        <dbReference type="Proteomes" id="UP001642360"/>
    </source>
</evidence>
<evidence type="ECO:0000256" key="1">
    <source>
        <dbReference type="SAM" id="MobiDB-lite"/>
    </source>
</evidence>
<comment type="caution">
    <text evidence="2">The sequence shown here is derived from an EMBL/GenBank/DDBJ whole genome shotgun (WGS) entry which is preliminary data.</text>
</comment>
<organism evidence="2 3">
    <name type="scientific">Ilex paraguariensis</name>
    <name type="common">yerba mate</name>
    <dbReference type="NCBI Taxonomy" id="185542"/>
    <lineage>
        <taxon>Eukaryota</taxon>
        <taxon>Viridiplantae</taxon>
        <taxon>Streptophyta</taxon>
        <taxon>Embryophyta</taxon>
        <taxon>Tracheophyta</taxon>
        <taxon>Spermatophyta</taxon>
        <taxon>Magnoliopsida</taxon>
        <taxon>eudicotyledons</taxon>
        <taxon>Gunneridae</taxon>
        <taxon>Pentapetalae</taxon>
        <taxon>asterids</taxon>
        <taxon>campanulids</taxon>
        <taxon>Aquifoliales</taxon>
        <taxon>Aquifoliaceae</taxon>
        <taxon>Ilex</taxon>
    </lineage>
</organism>
<protein>
    <submittedName>
        <fullName evidence="2">Uncharacterized protein</fullName>
    </submittedName>
</protein>
<feature type="region of interest" description="Disordered" evidence="1">
    <location>
        <begin position="1"/>
        <end position="24"/>
    </location>
</feature>
<reference evidence="2 3" key="1">
    <citation type="submission" date="2024-02" db="EMBL/GenBank/DDBJ databases">
        <authorList>
            <person name="Vignale AGUSTIN F."/>
            <person name="Sosa J E."/>
            <person name="Modenutti C."/>
        </authorList>
    </citation>
    <scope>NUCLEOTIDE SEQUENCE [LARGE SCALE GENOMIC DNA]</scope>
</reference>
<name>A0ABC8RI56_9AQUA</name>
<dbReference type="EMBL" id="CAUOFW020001414">
    <property type="protein sequence ID" value="CAK9144661.1"/>
    <property type="molecule type" value="Genomic_DNA"/>
</dbReference>
<accession>A0ABC8RI56</accession>
<keyword evidence="3" id="KW-1185">Reference proteome</keyword>
<dbReference type="AlphaFoldDB" id="A0ABC8RI56"/>